<name>A0ABM8Q6S3_9BACT</name>
<keyword evidence="1 2" id="KW-0238">DNA-binding</keyword>
<dbReference type="PROSITE" id="PS51755">
    <property type="entry name" value="OMPR_PHOB"/>
    <property type="match status" value="1"/>
</dbReference>
<organism evidence="4 5">
    <name type="scientific">Campylobacter suis</name>
    <dbReference type="NCBI Taxonomy" id="2790657"/>
    <lineage>
        <taxon>Bacteria</taxon>
        <taxon>Pseudomonadati</taxon>
        <taxon>Campylobacterota</taxon>
        <taxon>Epsilonproteobacteria</taxon>
        <taxon>Campylobacterales</taxon>
        <taxon>Campylobacteraceae</taxon>
        <taxon>Campylobacter</taxon>
    </lineage>
</organism>
<evidence type="ECO:0000259" key="3">
    <source>
        <dbReference type="PROSITE" id="PS51755"/>
    </source>
</evidence>
<keyword evidence="5" id="KW-1185">Reference proteome</keyword>
<sequence>MLRIKTLTKRTFLHTNDEFIDIGNGYKFYPQSKALKKDDENVNICNKETELLLYFLQNKNKLLSKNEILNHIYNYDEEPSELSLRVYIKNLRKILGKESIINKRGDGYLYI</sequence>
<proteinExistence type="predicted"/>
<protein>
    <recommendedName>
        <fullName evidence="3">OmpR/PhoB-type domain-containing protein</fullName>
    </recommendedName>
</protein>
<dbReference type="InterPro" id="IPR001867">
    <property type="entry name" value="OmpR/PhoB-type_DNA-bd"/>
</dbReference>
<feature type="DNA-binding region" description="OmpR/PhoB-type" evidence="2">
    <location>
        <begin position="17"/>
        <end position="111"/>
    </location>
</feature>
<dbReference type="CDD" id="cd00383">
    <property type="entry name" value="trans_reg_C"/>
    <property type="match status" value="1"/>
</dbReference>
<reference evidence="4 5" key="1">
    <citation type="submission" date="2020-11" db="EMBL/GenBank/DDBJ databases">
        <authorList>
            <person name="Peeters C."/>
        </authorList>
    </citation>
    <scope>NUCLEOTIDE SEQUENCE [LARGE SCALE GENOMIC DNA]</scope>
    <source>
        <strain evidence="4 5">LMG 8286</strain>
    </source>
</reference>
<evidence type="ECO:0000256" key="1">
    <source>
        <dbReference type="ARBA" id="ARBA00023125"/>
    </source>
</evidence>
<evidence type="ECO:0000313" key="5">
    <source>
        <dbReference type="Proteomes" id="UP000789359"/>
    </source>
</evidence>
<evidence type="ECO:0000256" key="2">
    <source>
        <dbReference type="PROSITE-ProRule" id="PRU01091"/>
    </source>
</evidence>
<accession>A0ABM8Q6S3</accession>
<evidence type="ECO:0000313" key="4">
    <source>
        <dbReference type="EMBL" id="CAD7288636.1"/>
    </source>
</evidence>
<dbReference type="Proteomes" id="UP000789359">
    <property type="component" value="Unassembled WGS sequence"/>
</dbReference>
<dbReference type="InterPro" id="IPR036388">
    <property type="entry name" value="WH-like_DNA-bd_sf"/>
</dbReference>
<dbReference type="SMART" id="SM00862">
    <property type="entry name" value="Trans_reg_C"/>
    <property type="match status" value="1"/>
</dbReference>
<comment type="caution">
    <text evidence="4">The sequence shown here is derived from an EMBL/GenBank/DDBJ whole genome shotgun (WGS) entry which is preliminary data.</text>
</comment>
<gene>
    <name evidence="4" type="ORF">LMG8286_01417</name>
</gene>
<dbReference type="Pfam" id="PF00486">
    <property type="entry name" value="Trans_reg_C"/>
    <property type="match status" value="1"/>
</dbReference>
<dbReference type="SUPFAM" id="SSF46894">
    <property type="entry name" value="C-terminal effector domain of the bipartite response regulators"/>
    <property type="match status" value="1"/>
</dbReference>
<feature type="domain" description="OmpR/PhoB-type" evidence="3">
    <location>
        <begin position="17"/>
        <end position="111"/>
    </location>
</feature>
<dbReference type="Gene3D" id="1.10.10.10">
    <property type="entry name" value="Winged helix-like DNA-binding domain superfamily/Winged helix DNA-binding domain"/>
    <property type="match status" value="1"/>
</dbReference>
<dbReference type="InterPro" id="IPR016032">
    <property type="entry name" value="Sig_transdc_resp-reg_C-effctor"/>
</dbReference>
<dbReference type="EMBL" id="CAJHOE010000004">
    <property type="protein sequence ID" value="CAD7288636.1"/>
    <property type="molecule type" value="Genomic_DNA"/>
</dbReference>